<dbReference type="PANTHER" id="PTHR23193">
    <property type="entry name" value="NUCLEAR PORE COMPLEX PROTEIN NUP"/>
    <property type="match status" value="1"/>
</dbReference>
<organism evidence="3 4">
    <name type="scientific">Lates japonicus</name>
    <name type="common">Japanese lates</name>
    <dbReference type="NCBI Taxonomy" id="270547"/>
    <lineage>
        <taxon>Eukaryota</taxon>
        <taxon>Metazoa</taxon>
        <taxon>Chordata</taxon>
        <taxon>Craniata</taxon>
        <taxon>Vertebrata</taxon>
        <taxon>Euteleostomi</taxon>
        <taxon>Actinopterygii</taxon>
        <taxon>Neopterygii</taxon>
        <taxon>Teleostei</taxon>
        <taxon>Neoteleostei</taxon>
        <taxon>Acanthomorphata</taxon>
        <taxon>Carangaria</taxon>
        <taxon>Carangaria incertae sedis</taxon>
        <taxon>Centropomidae</taxon>
        <taxon>Lates</taxon>
    </lineage>
</organism>
<dbReference type="InterPro" id="IPR026054">
    <property type="entry name" value="Nucleoporin"/>
</dbReference>
<feature type="chain" id="PRO_5042048476" evidence="2">
    <location>
        <begin position="23"/>
        <end position="675"/>
    </location>
</feature>
<protein>
    <submittedName>
        <fullName evidence="3">Nuclear pore complex protein Nup214-like protein</fullName>
    </submittedName>
</protein>
<dbReference type="PANTHER" id="PTHR23193:SF21">
    <property type="entry name" value="NUCLEAR PORE COMPLEX PROTEIN NUP214"/>
    <property type="match status" value="1"/>
</dbReference>
<evidence type="ECO:0000313" key="4">
    <source>
        <dbReference type="Proteomes" id="UP001279410"/>
    </source>
</evidence>
<keyword evidence="4" id="KW-1185">Reference proteome</keyword>
<keyword evidence="2" id="KW-0732">Signal</keyword>
<dbReference type="GO" id="GO:0017056">
    <property type="term" value="F:structural constituent of nuclear pore"/>
    <property type="evidence" value="ECO:0007669"/>
    <property type="project" value="TreeGrafter"/>
</dbReference>
<feature type="region of interest" description="Disordered" evidence="1">
    <location>
        <begin position="68"/>
        <end position="91"/>
    </location>
</feature>
<gene>
    <name evidence="3" type="ORF">AKAME5_000791000</name>
</gene>
<dbReference type="GO" id="GO:0005643">
    <property type="term" value="C:nuclear pore"/>
    <property type="evidence" value="ECO:0007669"/>
    <property type="project" value="TreeGrafter"/>
</dbReference>
<dbReference type="GO" id="GO:0006405">
    <property type="term" value="P:RNA export from nucleus"/>
    <property type="evidence" value="ECO:0007669"/>
    <property type="project" value="TreeGrafter"/>
</dbReference>
<feature type="signal peptide" evidence="2">
    <location>
        <begin position="1"/>
        <end position="22"/>
    </location>
</feature>
<dbReference type="GO" id="GO:0006606">
    <property type="term" value="P:protein import into nucleus"/>
    <property type="evidence" value="ECO:0007669"/>
    <property type="project" value="TreeGrafter"/>
</dbReference>
<sequence>MLLLSTEGLLCSLALLNPQSWGYSWCHLPVPPPLEGERLLKPAVVPSSSSLTAPAVSATKPPAVLAPVRPVQTSTPPTVVQKPTPAAQGRVQTPQAAVNVKALEKQLQQKKDSDHIMAGILEEIAHFQKELDDLKARGARADFKVGTNEEMKELRKESEDLHIFTLEIKETTESLHGDIGTLKTTLLEGFAGAEEAVAQSELSRDRNYRQLLYKKPLDPRSEEQLKEIRRLYQYVMFAVEDVNDVLDVEWEKHLEKKKKQKHMVVPGREGLFTTLANNLYIINQQKNRLDQLVKELTSLRLYNKTTTPTISRSTATATTAGLESALESLKDALLKARLDTTPPKTKSKSPVKISPVKQSQLRNFLSKGQMPPVRSTAPANLSRSAFLSPKYYEDLDDVSSTSSLSQSLDPHPAHLELEEEELQSELAPMPVIPPAMSTSRHPTVVRTSSLQPGFGAIQSTPLTKIHPVQGLGFGLSPIASPIPANKINLSGPDSTALATKTVKHGAPPTERTIPVTIPAQQAAANAALRRQMANQKTAVVSTSLTESTLKTVPQVVNVQELKDKGSPVSNIISSSVPDPAQVFATVSSNQAKRNPIQGIQKMSTESTTTPQTSFMFGQPSKTDVSVAPASSVEQSTSKGFSFTSAFAHASVALDGHLRTPSQTQAPHNLQNPHHP</sequence>
<reference evidence="3" key="1">
    <citation type="submission" date="2022-08" db="EMBL/GenBank/DDBJ databases">
        <title>Genome sequencing of akame (Lates japonicus).</title>
        <authorList>
            <person name="Hashiguchi Y."/>
            <person name="Takahashi H."/>
        </authorList>
    </citation>
    <scope>NUCLEOTIDE SEQUENCE</scope>
    <source>
        <strain evidence="3">Kochi</strain>
    </source>
</reference>
<dbReference type="Proteomes" id="UP001279410">
    <property type="component" value="Unassembled WGS sequence"/>
</dbReference>
<dbReference type="AlphaFoldDB" id="A0AAD3MIW6"/>
<evidence type="ECO:0000313" key="3">
    <source>
        <dbReference type="EMBL" id="GLD55408.1"/>
    </source>
</evidence>
<dbReference type="EMBL" id="BRZM01000021">
    <property type="protein sequence ID" value="GLD55408.1"/>
    <property type="molecule type" value="Genomic_DNA"/>
</dbReference>
<comment type="caution">
    <text evidence="3">The sequence shown here is derived from an EMBL/GenBank/DDBJ whole genome shotgun (WGS) entry which is preliminary data.</text>
</comment>
<dbReference type="GO" id="GO:0008139">
    <property type="term" value="F:nuclear localization sequence binding"/>
    <property type="evidence" value="ECO:0007669"/>
    <property type="project" value="TreeGrafter"/>
</dbReference>
<accession>A0AAD3MIW6</accession>
<proteinExistence type="predicted"/>
<name>A0AAD3MIW6_LATJO</name>
<evidence type="ECO:0000256" key="1">
    <source>
        <dbReference type="SAM" id="MobiDB-lite"/>
    </source>
</evidence>
<evidence type="ECO:0000256" key="2">
    <source>
        <dbReference type="SAM" id="SignalP"/>
    </source>
</evidence>